<dbReference type="EMBL" id="AWWK01000048">
    <property type="protein sequence ID" value="ETY73883.1"/>
    <property type="molecule type" value="Genomic_DNA"/>
</dbReference>
<organism evidence="1 2">
    <name type="scientific">Lactiplantibacillus fabifermentans T30PCM01</name>
    <dbReference type="NCBI Taxonomy" id="1400520"/>
    <lineage>
        <taxon>Bacteria</taxon>
        <taxon>Bacillati</taxon>
        <taxon>Bacillota</taxon>
        <taxon>Bacilli</taxon>
        <taxon>Lactobacillales</taxon>
        <taxon>Lactobacillaceae</taxon>
        <taxon>Lactiplantibacillus</taxon>
    </lineage>
</organism>
<reference evidence="1 2" key="1">
    <citation type="journal article" date="2014" name="Genome Announc.">
        <title>Genome Sequence of Lactobacillus fabifermentans Strain T30PCM01, Isolated from Fermenting Grape Marc.</title>
        <authorList>
            <person name="Treu L."/>
            <person name="Vendramin V."/>
            <person name="Bovo B."/>
            <person name="Giacomini A."/>
            <person name="Corich V."/>
            <person name="Campanaro S."/>
        </authorList>
    </citation>
    <scope>NUCLEOTIDE SEQUENCE [LARGE SCALE GENOMIC DNA]</scope>
    <source>
        <strain evidence="1 2">T30PCM01</strain>
    </source>
</reference>
<gene>
    <name evidence="1" type="ORF">LFAB_10440</name>
</gene>
<sequence length="56" mass="6147">MFDCGSAGCANGLPPWPSRLDDEKFSNADFQQVKLAKSVLAIECLAYATTKFDDFI</sequence>
<protein>
    <submittedName>
        <fullName evidence="1">Uncharacterized protein</fullName>
    </submittedName>
</protein>
<dbReference type="AlphaFoldDB" id="W6T7M4"/>
<dbReference type="HOGENOM" id="CLU_3008578_0_0_9"/>
<accession>W6T7M4</accession>
<dbReference type="STRING" id="1400520.LFAB_10440"/>
<name>W6T7M4_9LACO</name>
<comment type="caution">
    <text evidence="1">The sequence shown here is derived from an EMBL/GenBank/DDBJ whole genome shotgun (WGS) entry which is preliminary data.</text>
</comment>
<dbReference type="Proteomes" id="UP000019247">
    <property type="component" value="Unassembled WGS sequence"/>
</dbReference>
<dbReference type="PATRIC" id="fig|1400520.3.peg.2038"/>
<proteinExistence type="predicted"/>
<evidence type="ECO:0000313" key="2">
    <source>
        <dbReference type="Proteomes" id="UP000019247"/>
    </source>
</evidence>
<evidence type="ECO:0000313" key="1">
    <source>
        <dbReference type="EMBL" id="ETY73883.1"/>
    </source>
</evidence>